<comment type="similarity">
    <text evidence="10">Belongs to the methyl-accepting chemotaxis (MCP) protein family.</text>
</comment>
<evidence type="ECO:0000256" key="11">
    <source>
        <dbReference type="ARBA" id="ARBA00035657"/>
    </source>
</evidence>
<keyword evidence="4" id="KW-0132">Cell division</keyword>
<keyword evidence="6" id="KW-0133">Cell shape</keyword>
<evidence type="ECO:0000256" key="2">
    <source>
        <dbReference type="ARBA" id="ARBA00022475"/>
    </source>
</evidence>
<dbReference type="GO" id="GO:0005886">
    <property type="term" value="C:plasma membrane"/>
    <property type="evidence" value="ECO:0007669"/>
    <property type="project" value="UniProtKB-SubCell"/>
</dbReference>
<gene>
    <name evidence="17" type="ORF">FCS21_01330</name>
</gene>
<proteinExistence type="inferred from homology"/>
<accession>A0A8H2JPF8</accession>
<evidence type="ECO:0000256" key="7">
    <source>
        <dbReference type="ARBA" id="ARBA00022989"/>
    </source>
</evidence>
<sequence length="150" mass="16508">MDVVIALVIFIIGGLGGFLATRFLSSSSQEQRRLIEQVNKSETALAQYKVDVAEHLASSAKLLDQMNNTCQTAMKQMQESTKLLQKATDAEVDNMPFFSEETQQQLAQTAALRHQSRSIEIPETTEPPLDYSDGPSGLFVDQKQKVTSAG</sequence>
<evidence type="ECO:0000256" key="14">
    <source>
        <dbReference type="SAM" id="MobiDB-lite"/>
    </source>
</evidence>
<keyword evidence="9" id="KW-0131">Cell cycle</keyword>
<evidence type="ECO:0000259" key="16">
    <source>
        <dbReference type="PROSITE" id="PS50192"/>
    </source>
</evidence>
<feature type="region of interest" description="Disordered" evidence="14">
    <location>
        <begin position="103"/>
        <end position="150"/>
    </location>
</feature>
<keyword evidence="2" id="KW-1003">Cell membrane</keyword>
<dbReference type="Proteomes" id="UP000307702">
    <property type="component" value="Unassembled WGS sequence"/>
</dbReference>
<dbReference type="GO" id="GO:0051301">
    <property type="term" value="P:cell division"/>
    <property type="evidence" value="ECO:0007669"/>
    <property type="project" value="UniProtKB-KW"/>
</dbReference>
<evidence type="ECO:0000256" key="1">
    <source>
        <dbReference type="ARBA" id="ARBA00004377"/>
    </source>
</evidence>
<organism evidence="17 18">
    <name type="scientific">Colwellia ponticola</name>
    <dbReference type="NCBI Taxonomy" id="2304625"/>
    <lineage>
        <taxon>Bacteria</taxon>
        <taxon>Pseudomonadati</taxon>
        <taxon>Pseudomonadota</taxon>
        <taxon>Gammaproteobacteria</taxon>
        <taxon>Alteromonadales</taxon>
        <taxon>Colwelliaceae</taxon>
        <taxon>Colwellia</taxon>
    </lineage>
</organism>
<dbReference type="EMBL" id="SZVP01000001">
    <property type="protein sequence ID" value="TMM47651.1"/>
    <property type="molecule type" value="Genomic_DNA"/>
</dbReference>
<evidence type="ECO:0000256" key="9">
    <source>
        <dbReference type="ARBA" id="ARBA00023306"/>
    </source>
</evidence>
<evidence type="ECO:0000256" key="4">
    <source>
        <dbReference type="ARBA" id="ARBA00022618"/>
    </source>
</evidence>
<keyword evidence="3" id="KW-0997">Cell inner membrane</keyword>
<evidence type="ECO:0000313" key="17">
    <source>
        <dbReference type="EMBL" id="TMM47651.1"/>
    </source>
</evidence>
<dbReference type="InterPro" id="IPR009386">
    <property type="entry name" value="ZapG-like"/>
</dbReference>
<comment type="subcellular location">
    <subcellularLocation>
        <location evidence="1">Cell inner membrane</location>
        <topology evidence="1">Single-pass membrane protein</topology>
    </subcellularLocation>
</comment>
<comment type="caution">
    <text evidence="17">The sequence shown here is derived from an EMBL/GenBank/DDBJ whole genome shotgun (WGS) entry which is preliminary data.</text>
</comment>
<comment type="similarity">
    <text evidence="11">Belongs to the ZapG family.</text>
</comment>
<dbReference type="PANTHER" id="PTHR39579:SF1">
    <property type="entry name" value="INNER MEMBRANE PROTEIN YHCB"/>
    <property type="match status" value="1"/>
</dbReference>
<evidence type="ECO:0000256" key="3">
    <source>
        <dbReference type="ARBA" id="ARBA00022519"/>
    </source>
</evidence>
<evidence type="ECO:0000256" key="12">
    <source>
        <dbReference type="ARBA" id="ARBA00035703"/>
    </source>
</evidence>
<dbReference type="PANTHER" id="PTHR39579">
    <property type="entry name" value="INNER MEMBRANE PROTEIN YHCB"/>
    <property type="match status" value="1"/>
</dbReference>
<evidence type="ECO:0000313" key="18">
    <source>
        <dbReference type="Proteomes" id="UP000307702"/>
    </source>
</evidence>
<dbReference type="Pfam" id="PF06295">
    <property type="entry name" value="ZapG-like"/>
    <property type="match status" value="1"/>
</dbReference>
<evidence type="ECO:0000256" key="5">
    <source>
        <dbReference type="ARBA" id="ARBA00022692"/>
    </source>
</evidence>
<reference evidence="17 18" key="1">
    <citation type="submission" date="2019-05" db="EMBL/GenBank/DDBJ databases">
        <title>Colwellia ponticola sp. nov., isolated from seawater.</title>
        <authorList>
            <person name="Yoon J.-H."/>
        </authorList>
    </citation>
    <scope>NUCLEOTIDE SEQUENCE [LARGE SCALE GENOMIC DNA]</scope>
    <source>
        <strain evidence="17 18">OISW-25</strain>
    </source>
</reference>
<evidence type="ECO:0000256" key="15">
    <source>
        <dbReference type="SAM" id="Phobius"/>
    </source>
</evidence>
<dbReference type="RefSeq" id="WP_138620183.1">
    <property type="nucleotide sequence ID" value="NZ_SZVP01000001.1"/>
</dbReference>
<evidence type="ECO:0000256" key="8">
    <source>
        <dbReference type="ARBA" id="ARBA00023136"/>
    </source>
</evidence>
<protein>
    <recommendedName>
        <fullName evidence="12">Z-ring associated protein G</fullName>
    </recommendedName>
    <alternativeName>
        <fullName evidence="13">Cell division protein ZapG</fullName>
    </alternativeName>
</protein>
<name>A0A8H2JPF8_9GAMM</name>
<feature type="compositionally biased region" description="Low complexity" evidence="14">
    <location>
        <begin position="103"/>
        <end position="112"/>
    </location>
</feature>
<dbReference type="OrthoDB" id="5766209at2"/>
<feature type="transmembrane region" description="Helical" evidence="15">
    <location>
        <begin position="6"/>
        <end position="24"/>
    </location>
</feature>
<keyword evidence="7 15" id="KW-1133">Transmembrane helix</keyword>
<evidence type="ECO:0000256" key="13">
    <source>
        <dbReference type="ARBA" id="ARBA00035727"/>
    </source>
</evidence>
<dbReference type="AlphaFoldDB" id="A0A8H2JPF8"/>
<keyword evidence="5 15" id="KW-0812">Transmembrane</keyword>
<evidence type="ECO:0000256" key="10">
    <source>
        <dbReference type="ARBA" id="ARBA00029447"/>
    </source>
</evidence>
<keyword evidence="18" id="KW-1185">Reference proteome</keyword>
<feature type="domain" description="T-SNARE coiled-coil homology" evidence="16">
    <location>
        <begin position="25"/>
        <end position="87"/>
    </location>
</feature>
<dbReference type="GO" id="GO:0008360">
    <property type="term" value="P:regulation of cell shape"/>
    <property type="evidence" value="ECO:0007669"/>
    <property type="project" value="UniProtKB-KW"/>
</dbReference>
<keyword evidence="8 15" id="KW-0472">Membrane</keyword>
<dbReference type="PROSITE" id="PS50192">
    <property type="entry name" value="T_SNARE"/>
    <property type="match status" value="1"/>
</dbReference>
<dbReference type="InterPro" id="IPR000727">
    <property type="entry name" value="T_SNARE_dom"/>
</dbReference>
<evidence type="ECO:0000256" key="6">
    <source>
        <dbReference type="ARBA" id="ARBA00022960"/>
    </source>
</evidence>